<evidence type="ECO:0000259" key="3">
    <source>
        <dbReference type="Pfam" id="PF14361"/>
    </source>
</evidence>
<protein>
    <submittedName>
        <fullName evidence="5">Helix-turn-helix domain-containing protein</fullName>
    </submittedName>
</protein>
<proteinExistence type="inferred from homology"/>
<reference evidence="5 6" key="1">
    <citation type="submission" date="2021-06" db="EMBL/GenBank/DDBJ databases">
        <title>Actinoplanes lichenicola sp. nov., and Actinoplanes ovalisporus sp. nov., isolated from lichen in Thailand.</title>
        <authorList>
            <person name="Saeng-In P."/>
            <person name="Kanchanasin P."/>
            <person name="Yuki M."/>
            <person name="Kudo T."/>
            <person name="Ohkuma M."/>
            <person name="Phongsopitanun W."/>
            <person name="Tanasupawat S."/>
        </authorList>
    </citation>
    <scope>NUCLEOTIDE SEQUENCE [LARGE SCALE GENOMIC DNA]</scope>
    <source>
        <strain evidence="5 6">NBRC 110975</strain>
    </source>
</reference>
<feature type="domain" description="PucR C-terminal helix-turn-helix" evidence="2">
    <location>
        <begin position="334"/>
        <end position="388"/>
    </location>
</feature>
<dbReference type="InterPro" id="IPR051448">
    <property type="entry name" value="CdaR-like_regulators"/>
</dbReference>
<feature type="domain" description="CdaR GGDEF-like" evidence="4">
    <location>
        <begin position="180"/>
        <end position="282"/>
    </location>
</feature>
<evidence type="ECO:0000259" key="4">
    <source>
        <dbReference type="Pfam" id="PF17853"/>
    </source>
</evidence>
<evidence type="ECO:0000313" key="5">
    <source>
        <dbReference type="EMBL" id="MBU2663871.1"/>
    </source>
</evidence>
<sequence length="395" mass="42631">MIGSGEVLARVAAEVLAREAALNERMLARLVREIPALSDLDQALRARIEELLSANLHDLAAGLAGYEINDRPPTSALLDLAQRLAERGISAEDLMRGFQVGQAMTADEVVDVVALVAGPDELTAALRDVLTYTGRHIYRSSNAALLAHAEAQQEWARSVSVGHARRVAEVLETRALTAGDASAALGYDVGGRHQALVLWQPDAALPAMAHRLRLLNGVRGVLYAPQDESRAHGWLSVTTRAVTEDQLRQAVDGTGTHIAVGEAADGFDGFRASHRNALAAADLAVLAPADKPAITWYHDVAPLTFLARDPVAARAWIRSVLGPLAVDSDEAARLRQTLSEYIARGDNAAVAARKLFVHRNTVLYRVTRAFDLVPEPHPDRLALALALAYRERIAW</sequence>
<dbReference type="InterPro" id="IPR025736">
    <property type="entry name" value="PucR_C-HTH_dom"/>
</dbReference>
<feature type="domain" description="RsbT co-antagonist protein RsbRD N-terminal" evidence="3">
    <location>
        <begin position="21"/>
        <end position="158"/>
    </location>
</feature>
<comment type="caution">
    <text evidence="5">The sequence shown here is derived from an EMBL/GenBank/DDBJ whole genome shotgun (WGS) entry which is preliminary data.</text>
</comment>
<evidence type="ECO:0000259" key="2">
    <source>
        <dbReference type="Pfam" id="PF13556"/>
    </source>
</evidence>
<comment type="similarity">
    <text evidence="1">Belongs to the CdaR family.</text>
</comment>
<dbReference type="PANTHER" id="PTHR33744">
    <property type="entry name" value="CARBOHYDRATE DIACID REGULATOR"/>
    <property type="match status" value="1"/>
</dbReference>
<accession>A0ABS5YKL7</accession>
<dbReference type="Pfam" id="PF17853">
    <property type="entry name" value="GGDEF_2"/>
    <property type="match status" value="1"/>
</dbReference>
<dbReference type="EMBL" id="JAHKKG010000003">
    <property type="protein sequence ID" value="MBU2663871.1"/>
    <property type="molecule type" value="Genomic_DNA"/>
</dbReference>
<organism evidence="5 6">
    <name type="scientific">Paractinoplanes bogorensis</name>
    <dbReference type="NCBI Taxonomy" id="1610840"/>
    <lineage>
        <taxon>Bacteria</taxon>
        <taxon>Bacillati</taxon>
        <taxon>Actinomycetota</taxon>
        <taxon>Actinomycetes</taxon>
        <taxon>Micromonosporales</taxon>
        <taxon>Micromonosporaceae</taxon>
        <taxon>Paractinoplanes</taxon>
    </lineage>
</organism>
<dbReference type="Gene3D" id="1.10.10.2840">
    <property type="entry name" value="PucR C-terminal helix-turn-helix domain"/>
    <property type="match status" value="1"/>
</dbReference>
<dbReference type="InterPro" id="IPR025751">
    <property type="entry name" value="RsbRD_N_dom"/>
</dbReference>
<dbReference type="Pfam" id="PF13556">
    <property type="entry name" value="HTH_30"/>
    <property type="match status" value="1"/>
</dbReference>
<keyword evidence="6" id="KW-1185">Reference proteome</keyword>
<dbReference type="InterPro" id="IPR041522">
    <property type="entry name" value="CdaR_GGDEF"/>
</dbReference>
<dbReference type="PANTHER" id="PTHR33744:SF1">
    <property type="entry name" value="DNA-BINDING TRANSCRIPTIONAL ACTIVATOR ADER"/>
    <property type="match status" value="1"/>
</dbReference>
<dbReference type="Proteomes" id="UP001519654">
    <property type="component" value="Unassembled WGS sequence"/>
</dbReference>
<dbReference type="RefSeq" id="WP_215785920.1">
    <property type="nucleotide sequence ID" value="NZ_JAHKKG010000003.1"/>
</dbReference>
<evidence type="ECO:0000313" key="6">
    <source>
        <dbReference type="Proteomes" id="UP001519654"/>
    </source>
</evidence>
<name>A0ABS5YKL7_9ACTN</name>
<dbReference type="Pfam" id="PF14361">
    <property type="entry name" value="RsbRD_N"/>
    <property type="match status" value="1"/>
</dbReference>
<gene>
    <name evidence="5" type="ORF">KOI35_10260</name>
</gene>
<dbReference type="InterPro" id="IPR042070">
    <property type="entry name" value="PucR_C-HTH_sf"/>
</dbReference>
<evidence type="ECO:0000256" key="1">
    <source>
        <dbReference type="ARBA" id="ARBA00006754"/>
    </source>
</evidence>